<dbReference type="Proteomes" id="UP001194714">
    <property type="component" value="Unassembled WGS sequence"/>
</dbReference>
<sequence>MDKGLIDRLFNGKVAGKNAEDIAIHGSCFLFKGKAENGSNGVGAESLHVFKIFVGIRELSSMMFSEIASSFMKITRTGIVTKPLPSLNHLFKGGGSKSANGRKKCHPPFEVGNDHTHLGLLQHHL</sequence>
<protein>
    <submittedName>
        <fullName evidence="1">Uncharacterized protein</fullName>
    </submittedName>
</protein>
<organism evidence="1 2">
    <name type="scientific">Candidatus Neptunichlamydia vexilliferae</name>
    <dbReference type="NCBI Taxonomy" id="1651774"/>
    <lineage>
        <taxon>Bacteria</taxon>
        <taxon>Pseudomonadati</taxon>
        <taxon>Chlamydiota</taxon>
        <taxon>Chlamydiia</taxon>
        <taxon>Parachlamydiales</taxon>
        <taxon>Simkaniaceae</taxon>
        <taxon>Candidatus Neptunichlamydia</taxon>
    </lineage>
</organism>
<gene>
    <name evidence="1" type="ORF">NEPTK9_000796</name>
</gene>
<evidence type="ECO:0000313" key="2">
    <source>
        <dbReference type="Proteomes" id="UP001194714"/>
    </source>
</evidence>
<dbReference type="EMBL" id="JAAEJV010000016">
    <property type="protein sequence ID" value="MBF5059287.1"/>
    <property type="molecule type" value="Genomic_DNA"/>
</dbReference>
<accession>A0ABS0B0C1</accession>
<evidence type="ECO:0000313" key="1">
    <source>
        <dbReference type="EMBL" id="MBF5059287.1"/>
    </source>
</evidence>
<reference evidence="1 2" key="1">
    <citation type="submission" date="2020-01" db="EMBL/GenBank/DDBJ databases">
        <title>Draft genome sequence of Cand. Neptunochlamydia vexilliferae K9.</title>
        <authorList>
            <person name="Schulz F."/>
            <person name="Koestlbacher S."/>
            <person name="Wascher F."/>
            <person name="Pizzetti I."/>
            <person name="Horn M."/>
        </authorList>
    </citation>
    <scope>NUCLEOTIDE SEQUENCE [LARGE SCALE GENOMIC DNA]</scope>
    <source>
        <strain evidence="1 2">K9</strain>
    </source>
</reference>
<comment type="caution">
    <text evidence="1">The sequence shown here is derived from an EMBL/GenBank/DDBJ whole genome shotgun (WGS) entry which is preliminary data.</text>
</comment>
<name>A0ABS0B0C1_9BACT</name>
<proteinExistence type="predicted"/>
<keyword evidence="2" id="KW-1185">Reference proteome</keyword>